<feature type="domain" description="SGNH hydrolase-type esterase" evidence="4">
    <location>
        <begin position="54"/>
        <end position="230"/>
    </location>
</feature>
<evidence type="ECO:0000259" key="3">
    <source>
        <dbReference type="Pfam" id="PF13229"/>
    </source>
</evidence>
<feature type="signal peptide" evidence="1">
    <location>
        <begin position="1"/>
        <end position="25"/>
    </location>
</feature>
<dbReference type="InterPro" id="IPR008964">
    <property type="entry name" value="Invasin/intimin_cell_adhesion"/>
</dbReference>
<evidence type="ECO:0000259" key="4">
    <source>
        <dbReference type="Pfam" id="PF13472"/>
    </source>
</evidence>
<dbReference type="InterPro" id="IPR012854">
    <property type="entry name" value="Cu_amine_oxidase-like_N"/>
</dbReference>
<evidence type="ECO:0000313" key="6">
    <source>
        <dbReference type="Proteomes" id="UP000621560"/>
    </source>
</evidence>
<dbReference type="PANTHER" id="PTHR36453:SF1">
    <property type="entry name" value="RIGHT HANDED BETA HELIX DOMAIN-CONTAINING PROTEIN"/>
    <property type="match status" value="1"/>
</dbReference>
<name>A0A927GTW7_9BACL</name>
<evidence type="ECO:0000313" key="5">
    <source>
        <dbReference type="EMBL" id="MBD2847741.1"/>
    </source>
</evidence>
<evidence type="ECO:0000256" key="1">
    <source>
        <dbReference type="SAM" id="SignalP"/>
    </source>
</evidence>
<dbReference type="InterPro" id="IPR012334">
    <property type="entry name" value="Pectin_lyas_fold"/>
</dbReference>
<dbReference type="SUPFAM" id="SSF55383">
    <property type="entry name" value="Copper amine oxidase, domain N"/>
    <property type="match status" value="1"/>
</dbReference>
<dbReference type="InterPro" id="IPR036582">
    <property type="entry name" value="Mao_N_sf"/>
</dbReference>
<reference evidence="5" key="1">
    <citation type="submission" date="2020-09" db="EMBL/GenBank/DDBJ databases">
        <title>A novel bacterium of genus Paenibacillus, isolated from South China Sea.</title>
        <authorList>
            <person name="Huang H."/>
            <person name="Mo K."/>
            <person name="Hu Y."/>
        </authorList>
    </citation>
    <scope>NUCLEOTIDE SEQUENCE</scope>
    <source>
        <strain evidence="5">IB182496</strain>
    </source>
</reference>
<dbReference type="InterPro" id="IPR011050">
    <property type="entry name" value="Pectin_lyase_fold/virulence"/>
</dbReference>
<comment type="caution">
    <text evidence="5">The sequence shown here is derived from an EMBL/GenBank/DDBJ whole genome shotgun (WGS) entry which is preliminary data.</text>
</comment>
<dbReference type="SUPFAM" id="SSF51126">
    <property type="entry name" value="Pectin lyase-like"/>
    <property type="match status" value="1"/>
</dbReference>
<keyword evidence="1" id="KW-0732">Signal</keyword>
<evidence type="ECO:0000259" key="2">
    <source>
        <dbReference type="Pfam" id="PF07833"/>
    </source>
</evidence>
<dbReference type="InterPro" id="IPR006626">
    <property type="entry name" value="PbH1"/>
</dbReference>
<dbReference type="Gene3D" id="2.160.20.10">
    <property type="entry name" value="Single-stranded right-handed beta-helix, Pectin lyase-like"/>
    <property type="match status" value="2"/>
</dbReference>
<dbReference type="PANTHER" id="PTHR36453">
    <property type="entry name" value="SECRETED PROTEIN-RELATED"/>
    <property type="match status" value="1"/>
</dbReference>
<feature type="domain" description="Right handed beta helix" evidence="3">
    <location>
        <begin position="1039"/>
        <end position="1157"/>
    </location>
</feature>
<keyword evidence="6" id="KW-1185">Reference proteome</keyword>
<dbReference type="Pfam" id="PF13229">
    <property type="entry name" value="Beta_helix"/>
    <property type="match status" value="1"/>
</dbReference>
<dbReference type="SMART" id="SM00710">
    <property type="entry name" value="PbH1"/>
    <property type="match status" value="6"/>
</dbReference>
<dbReference type="InterPro" id="IPR036514">
    <property type="entry name" value="SGNH_hydro_sf"/>
</dbReference>
<dbReference type="CDD" id="cd00229">
    <property type="entry name" value="SGNH_hydrolase"/>
    <property type="match status" value="1"/>
</dbReference>
<dbReference type="InterPro" id="IPR013830">
    <property type="entry name" value="SGNH_hydro"/>
</dbReference>
<accession>A0A927GTW7</accession>
<dbReference type="Proteomes" id="UP000621560">
    <property type="component" value="Unassembled WGS sequence"/>
</dbReference>
<dbReference type="SUPFAM" id="SSF52266">
    <property type="entry name" value="SGNH hydrolase"/>
    <property type="match status" value="1"/>
</dbReference>
<dbReference type="Pfam" id="PF07833">
    <property type="entry name" value="Cu_amine_oxidN1"/>
    <property type="match status" value="1"/>
</dbReference>
<dbReference type="Gene3D" id="2.60.120.260">
    <property type="entry name" value="Galactose-binding domain-like"/>
    <property type="match status" value="1"/>
</dbReference>
<protein>
    <submittedName>
        <fullName evidence="5">Right-handed parallel beta-helix repeat-containing protein</fullName>
    </submittedName>
</protein>
<dbReference type="EMBL" id="JACXIZ010000044">
    <property type="protein sequence ID" value="MBD2847741.1"/>
    <property type="molecule type" value="Genomic_DNA"/>
</dbReference>
<gene>
    <name evidence="5" type="ORF">IDH44_21320</name>
</gene>
<feature type="domain" description="Copper amine oxidase-like N-terminal" evidence="2">
    <location>
        <begin position="628"/>
        <end position="704"/>
    </location>
</feature>
<dbReference type="RefSeq" id="WP_190920845.1">
    <property type="nucleotide sequence ID" value="NZ_JACXIZ010000044.1"/>
</dbReference>
<organism evidence="5 6">
    <name type="scientific">Paenibacillus sabuli</name>
    <dbReference type="NCBI Taxonomy" id="2772509"/>
    <lineage>
        <taxon>Bacteria</taxon>
        <taxon>Bacillati</taxon>
        <taxon>Bacillota</taxon>
        <taxon>Bacilli</taxon>
        <taxon>Bacillales</taxon>
        <taxon>Paenibacillaceae</taxon>
        <taxon>Paenibacillus</taxon>
    </lineage>
</organism>
<dbReference type="Pfam" id="PF13472">
    <property type="entry name" value="Lipase_GDSL_2"/>
    <property type="match status" value="1"/>
</dbReference>
<dbReference type="InterPro" id="IPR039448">
    <property type="entry name" value="Beta_helix"/>
</dbReference>
<sequence>MRKTLAWLLTIALLVGSLPALPASAEEAPPIERRGISNTVYKLETDETLTIGYIGGSITVGTGASNPAYSWRAKTTAWFENAYPDADIREVNAGIGGFGSIPNVFRAKAQLLSEAPDLVFIEAAVNDYGQNEKLVKDSMEGLVRQIYAANPYADIVMIYTLNKEGAEQDYDNSELMKSVAWHEAIAAHYGLPFVNVGYALYQLIDSGANGATWETMFRDDEHPSDEGYAVYAAEVQQFLSAALGVETPAAPSAYALPAALYESALEEADLVDGYELAVNGFAQEETSMGGRHPHMIVSKTANATAVVNFRGSAVGLYWLKSIDAGYVEWQIDDGPPQLLSGCDATALAGGSRGTYSMLATDLSEGEHTLVLRVVGEHVTGATDTWVRIGGVFVAERSAVPPEPVVVEEPEEEPLELLFEEDFDDEPADWTINSAITRMQRPGGESGDMSMYVPAGAAGKGMVRSLDAYAGIMTYETDIRYAGAAKQIKVPDILLDGNRQGVLTSIINNSVSVPYNNETGANVRKTVAVTENEWHRIVTELNTDTDTFSIWVDGKTLVRNVKFYNGYDAASLSHVRYSALHAEDPAFWIDNVRAYKGKARFPEAEKKIADYMLRALVVREGDGRAYATNEPVELASAPYRSDGELMLPLQDAARAFQADTAYDAVADTLYIALHGREIEVRAGETAALMDGEPVALSQAPIRADGGLVTTLADAALLLDKDYDDHGATGVAMLAERGKLPPESKRSQIAVQAMQLFEEALLPSAVVYVAPDAAPGGAGTLADPYGSLTEARDAVRVLLAAGETGNIDVVLRGGTYSLSDSFRLTGADSPGDNYKVTYRAYEGERVILDGGQQVSGWEPFRDGIYRAPLPAGANPLTLYEDKRRATIARTPDGGYARAIAADEDKKSRFRFEEGDIPPVDAPEQLAVYAWPGGPSGYINYSTARPKVTSVDYVTRTVYLDRDLIYEMGTGSRYYVYNALEFLDTPGEYYVDAAANMLYYMPYGDIASADIVIPAKSVLISVAGTAAAPARNIVLQGLELRGTDLNVSTVSIADARNIEVRGSEIYNSGHIGVHINENAKNNTVENNLIYQTGFYGVFISGKANTRSNETYGNRVLNNVIRDVGELNGNAAGIRIMNASHNRIAYNKISGSPRNGIHIFGIPDPNIMGKILDDVTVTPENVEDFKIAMFNTVEYNDVSEVVQDSQDTNAIGMWGAGRGNVVRKNKIHDNELPQLTVNPGHSFWFPLYLDENSNDQIVASNVVYDNQTTEGGVLSAGFHANASKDAKVLNNVMLDVDYKNAPINANDMNTSDRISTGLVAQRNILSGFGNGNVYNIMKWRADTVASIDYNLLNSGNGEYRIGGQAPVETYAEWREYDGRGFDANSLRANPSFVSPSKRDYRLRYDSPAYAVGFRDIELSEIGLRSDYPFADPEDAPEALYAYAAHDPFKKAWARLESGGQLQMGYTLRTEQGYAVGPATVTAVTYASDNPLAVFIDATGKATAVGPGKSVITVTAQWNGQTVSTAFEAVVDDAIAAVSFAGLKPFYEVDERFAPVLVSESVYGSQRRYENVTLTADSPNVQIDGTSVTALAPGTYTLTAVSADNPALFAEATIEVLEEMLDRVEVTIDEDVYGVGDTIAWDYTLIGSKGSELDKAQAAVTLHSDADIVHLQGSGAVAAQQGVGYLSVTATVYGRVRTGTAMVAVMPEQAAVPAGYTIHHYERAGEPATSGYAYEQANRIHIATSGYDAWGEEDSMTLLARPLAAQETVTVTATVYELNNPPAIEGTGEVAIHAAAGVMIRDEDAPDSRNVFVRYRLNGDVIMSYRNETYPATSYQRGSTPGQPVEVKLEKQGSVFTGYYKNGAGDWIKIASIVCEMEGGMLVGAGLQSGSKGNMTSAELGPISVQASDQ</sequence>
<feature type="chain" id="PRO_5037345306" evidence="1">
    <location>
        <begin position="26"/>
        <end position="1905"/>
    </location>
</feature>
<dbReference type="SUPFAM" id="SSF49373">
    <property type="entry name" value="Invasin/intimin cell-adhesion fragments"/>
    <property type="match status" value="1"/>
</dbReference>
<dbReference type="Gene3D" id="3.40.50.1110">
    <property type="entry name" value="SGNH hydrolase"/>
    <property type="match status" value="1"/>
</dbReference>
<proteinExistence type="predicted"/>
<dbReference type="Gene3D" id="2.60.40.1080">
    <property type="match status" value="1"/>
</dbReference>